<keyword evidence="5 12" id="KW-0378">Hydrolase</keyword>
<dbReference type="EC" id="3.4.21.88" evidence="12"/>
<dbReference type="InterPro" id="IPR050077">
    <property type="entry name" value="LexA_repressor"/>
</dbReference>
<evidence type="ECO:0000259" key="15">
    <source>
        <dbReference type="Pfam" id="PF01726"/>
    </source>
</evidence>
<dbReference type="InterPro" id="IPR036286">
    <property type="entry name" value="LexA/Signal_pep-like_sf"/>
</dbReference>
<dbReference type="PANTHER" id="PTHR33516">
    <property type="entry name" value="LEXA REPRESSOR"/>
    <property type="match status" value="1"/>
</dbReference>
<dbReference type="CDD" id="cd06529">
    <property type="entry name" value="S24_LexA-like"/>
    <property type="match status" value="1"/>
</dbReference>
<evidence type="ECO:0000256" key="10">
    <source>
        <dbReference type="ARBA" id="ARBA00023204"/>
    </source>
</evidence>
<evidence type="ECO:0000256" key="3">
    <source>
        <dbReference type="ARBA" id="ARBA00022705"/>
    </source>
</evidence>
<dbReference type="NCBIfam" id="TIGR00498">
    <property type="entry name" value="lexA"/>
    <property type="match status" value="1"/>
</dbReference>
<evidence type="ECO:0000256" key="12">
    <source>
        <dbReference type="HAMAP-Rule" id="MF_00015"/>
    </source>
</evidence>
<dbReference type="InterPro" id="IPR015927">
    <property type="entry name" value="Peptidase_S24_S26A/B/C"/>
</dbReference>
<keyword evidence="11 12" id="KW-0742">SOS response</keyword>
<proteinExistence type="inferred from homology"/>
<evidence type="ECO:0000256" key="1">
    <source>
        <dbReference type="ARBA" id="ARBA00007484"/>
    </source>
</evidence>
<evidence type="ECO:0000256" key="13">
    <source>
        <dbReference type="RuleBase" id="RU003991"/>
    </source>
</evidence>
<evidence type="ECO:0000256" key="5">
    <source>
        <dbReference type="ARBA" id="ARBA00022801"/>
    </source>
</evidence>
<keyword evidence="2 12" id="KW-0678">Repressor</keyword>
<keyword evidence="3 12" id="KW-0235">DNA replication</keyword>
<organism evidence="16 17">
    <name type="scientific">Trichlorobacter ammonificans</name>
    <dbReference type="NCBI Taxonomy" id="2916410"/>
    <lineage>
        <taxon>Bacteria</taxon>
        <taxon>Pseudomonadati</taxon>
        <taxon>Thermodesulfobacteriota</taxon>
        <taxon>Desulfuromonadia</taxon>
        <taxon>Geobacterales</taxon>
        <taxon>Geobacteraceae</taxon>
        <taxon>Trichlorobacter</taxon>
    </lineage>
</organism>
<keyword evidence="6 12" id="KW-0068">Autocatalytic cleavage</keyword>
<comment type="subunit">
    <text evidence="12">Homodimer.</text>
</comment>
<dbReference type="Proteomes" id="UP001295463">
    <property type="component" value="Chromosome"/>
</dbReference>
<dbReference type="InterPro" id="IPR006200">
    <property type="entry name" value="LexA"/>
</dbReference>
<dbReference type="Pfam" id="PF00717">
    <property type="entry name" value="Peptidase_S24"/>
    <property type="match status" value="1"/>
</dbReference>
<dbReference type="SUPFAM" id="SSF46785">
    <property type="entry name" value="Winged helix' DNA-binding domain"/>
    <property type="match status" value="1"/>
</dbReference>
<feature type="active site" description="For autocatalytic cleavage activity" evidence="12">
    <location>
        <position position="119"/>
    </location>
</feature>
<dbReference type="InterPro" id="IPR006197">
    <property type="entry name" value="Peptidase_S24_LexA"/>
</dbReference>
<feature type="domain" description="Peptidase S24/S26A/S26B/S26C" evidence="14">
    <location>
        <begin position="78"/>
        <end position="193"/>
    </location>
</feature>
<evidence type="ECO:0000313" key="16">
    <source>
        <dbReference type="EMBL" id="CAH2030265.1"/>
    </source>
</evidence>
<dbReference type="Gene3D" id="1.10.10.10">
    <property type="entry name" value="Winged helix-like DNA-binding domain superfamily/Winged helix DNA-binding domain"/>
    <property type="match status" value="1"/>
</dbReference>
<evidence type="ECO:0000256" key="4">
    <source>
        <dbReference type="ARBA" id="ARBA00022763"/>
    </source>
</evidence>
<reference evidence="16 17" key="1">
    <citation type="submission" date="2022-03" db="EMBL/GenBank/DDBJ databases">
        <authorList>
            <person name="Koch H."/>
        </authorList>
    </citation>
    <scope>NUCLEOTIDE SEQUENCE [LARGE SCALE GENOMIC DNA]</scope>
    <source>
        <strain evidence="16 17">G1</strain>
    </source>
</reference>
<comment type="catalytic activity">
    <reaction evidence="12">
        <text>Hydrolysis of Ala-|-Gly bond in repressor LexA.</text>
        <dbReference type="EC" id="3.4.21.88"/>
    </reaction>
</comment>
<dbReference type="Pfam" id="PF01726">
    <property type="entry name" value="LexA_DNA_bind"/>
    <property type="match status" value="1"/>
</dbReference>
<evidence type="ECO:0000256" key="6">
    <source>
        <dbReference type="ARBA" id="ARBA00022813"/>
    </source>
</evidence>
<sequence>MPPLTDRQQQVLSFITSYIDTNGYPPSQREIASHLGVSGNPAVMKHLDALEKKGFIRRDSNSRSIAVTSSRTGTVSLPIVGTVRAGELTLAVEDIQGYLAIDRMHQHGGTFLLRVTGDSMINAAICDGDLALVRPQSTAENRDIVVAMVEGEATLKEFHREQGAIRLQPKHPTMAPIIIQEGSGEVAIIGKVVGIFRSMA</sequence>
<evidence type="ECO:0000256" key="7">
    <source>
        <dbReference type="ARBA" id="ARBA00023015"/>
    </source>
</evidence>
<dbReference type="InterPro" id="IPR036388">
    <property type="entry name" value="WH-like_DNA-bd_sf"/>
</dbReference>
<dbReference type="PRINTS" id="PR00726">
    <property type="entry name" value="LEXASERPTASE"/>
</dbReference>
<evidence type="ECO:0000256" key="11">
    <source>
        <dbReference type="ARBA" id="ARBA00023236"/>
    </source>
</evidence>
<feature type="site" description="Cleavage; by autolysis" evidence="12">
    <location>
        <begin position="85"/>
        <end position="86"/>
    </location>
</feature>
<dbReference type="InterPro" id="IPR039418">
    <property type="entry name" value="LexA-like"/>
</dbReference>
<evidence type="ECO:0000256" key="9">
    <source>
        <dbReference type="ARBA" id="ARBA00023163"/>
    </source>
</evidence>
<accession>A0ABM9D534</accession>
<keyword evidence="10 12" id="KW-0234">DNA repair</keyword>
<evidence type="ECO:0000313" key="17">
    <source>
        <dbReference type="Proteomes" id="UP001295463"/>
    </source>
</evidence>
<dbReference type="SUPFAM" id="SSF51306">
    <property type="entry name" value="LexA/Signal peptidase"/>
    <property type="match status" value="1"/>
</dbReference>
<evidence type="ECO:0000256" key="2">
    <source>
        <dbReference type="ARBA" id="ARBA00022491"/>
    </source>
</evidence>
<keyword evidence="8 12" id="KW-0238">DNA-binding</keyword>
<dbReference type="InterPro" id="IPR006199">
    <property type="entry name" value="LexA_DNA-bd_dom"/>
</dbReference>
<keyword evidence="4 12" id="KW-0227">DNA damage</keyword>
<dbReference type="InterPro" id="IPR036390">
    <property type="entry name" value="WH_DNA-bd_sf"/>
</dbReference>
<dbReference type="Gene3D" id="2.10.109.10">
    <property type="entry name" value="Umud Fragment, subunit A"/>
    <property type="match status" value="1"/>
</dbReference>
<dbReference type="PANTHER" id="PTHR33516:SF2">
    <property type="entry name" value="LEXA REPRESSOR-RELATED"/>
    <property type="match status" value="1"/>
</dbReference>
<evidence type="ECO:0000259" key="14">
    <source>
        <dbReference type="Pfam" id="PF00717"/>
    </source>
</evidence>
<comment type="similarity">
    <text evidence="1 12 13">Belongs to the peptidase S24 family.</text>
</comment>
<dbReference type="HAMAP" id="MF_00015">
    <property type="entry name" value="LexA"/>
    <property type="match status" value="1"/>
</dbReference>
<feature type="domain" description="LexA repressor DNA-binding" evidence="15">
    <location>
        <begin position="1"/>
        <end position="61"/>
    </location>
</feature>
<feature type="active site" description="For autocatalytic cleavage activity" evidence="12">
    <location>
        <position position="156"/>
    </location>
</feature>
<keyword evidence="7 12" id="KW-0805">Transcription regulation</keyword>
<protein>
    <recommendedName>
        <fullName evidence="12">LexA repressor</fullName>
        <ecNumber evidence="12">3.4.21.88</ecNumber>
    </recommendedName>
</protein>
<dbReference type="RefSeq" id="WP_305731213.1">
    <property type="nucleotide sequence ID" value="NZ_OW150024.1"/>
</dbReference>
<dbReference type="EMBL" id="OW150024">
    <property type="protein sequence ID" value="CAH2030265.1"/>
    <property type="molecule type" value="Genomic_DNA"/>
</dbReference>
<dbReference type="GO" id="GO:0004252">
    <property type="term" value="F:serine-type endopeptidase activity"/>
    <property type="evidence" value="ECO:0007669"/>
    <property type="project" value="UniProtKB-EC"/>
</dbReference>
<evidence type="ECO:0000256" key="8">
    <source>
        <dbReference type="ARBA" id="ARBA00023125"/>
    </source>
</evidence>
<keyword evidence="17" id="KW-1185">Reference proteome</keyword>
<keyword evidence="9 12" id="KW-0804">Transcription</keyword>
<feature type="DNA-binding region" description="H-T-H motif" evidence="12">
    <location>
        <begin position="28"/>
        <end position="48"/>
    </location>
</feature>
<gene>
    <name evidence="12 16" type="primary">lexA</name>
    <name evidence="16" type="ORF">GEAMG1_0443</name>
</gene>
<name>A0ABM9D534_9BACT</name>
<comment type="function">
    <text evidence="12">Represses a number of genes involved in the response to DNA damage (SOS response), including recA and lexA. In the presence of single-stranded DNA, RecA interacts with LexA causing an autocatalytic cleavage which disrupts the DNA-binding part of LexA, leading to derepression of the SOS regulon and eventually DNA repair.</text>
</comment>